<dbReference type="Proteomes" id="UP000249056">
    <property type="component" value="Unassembled WGS sequence"/>
</dbReference>
<evidence type="ECO:0000256" key="1">
    <source>
        <dbReference type="SAM" id="MobiDB-lite"/>
    </source>
</evidence>
<evidence type="ECO:0000259" key="2">
    <source>
        <dbReference type="PROSITE" id="PS50181"/>
    </source>
</evidence>
<dbReference type="Pfam" id="PF00646">
    <property type="entry name" value="F-box"/>
    <property type="match status" value="1"/>
</dbReference>
<feature type="region of interest" description="Disordered" evidence="1">
    <location>
        <begin position="401"/>
        <end position="427"/>
    </location>
</feature>
<keyword evidence="4" id="KW-1185">Reference proteome</keyword>
<comment type="caution">
    <text evidence="3">The sequence shown here is derived from an EMBL/GenBank/DDBJ whole genome shotgun (WGS) entry which is preliminary data.</text>
</comment>
<proteinExistence type="predicted"/>
<organism evidence="3 4">
    <name type="scientific">Monilinia fructigena</name>
    <dbReference type="NCBI Taxonomy" id="38457"/>
    <lineage>
        <taxon>Eukaryota</taxon>
        <taxon>Fungi</taxon>
        <taxon>Dikarya</taxon>
        <taxon>Ascomycota</taxon>
        <taxon>Pezizomycotina</taxon>
        <taxon>Leotiomycetes</taxon>
        <taxon>Helotiales</taxon>
        <taxon>Sclerotiniaceae</taxon>
        <taxon>Monilinia</taxon>
    </lineage>
</organism>
<feature type="domain" description="F-box" evidence="2">
    <location>
        <begin position="75"/>
        <end position="121"/>
    </location>
</feature>
<sequence length="465" mass="53224">MITGAMNFISAQFDKVLLLSLIELLPISEQWRSLIVSLSTIFSPSIRIIIFLLRFLSIDHNLLIFSLASSRKYLMFDLISLPYEVLSNIIANIDFDDVFNLGISCQALKYLITEESVCRLIVQSKIPFSNEALSTKHVTGHSASALRRVSKRREAFATVNPYSIATIGFGYEYLYCKGVLCYTLDDKLRVINLHESACNEVVISIPGILSSATSEIARNTRGVFQVLYYSDSIISCLYKTSGLEANSWLIAFSIRTREILVVRELDSTERIFVRHNDKYLYYGTHSEVGTDNHKKWVIYGYAFTQREWFNQKIHLPDMHEEGPIDDRWTNLRLDKDECTGELRIIESRKEWYHGASRSQRTHYTTPVIFPTYSHDMRDHLCYAADASFSSTLTDSAAAVQEAPSSVMNTQSSTLGDEENYSNHNLSDYPNDPILRLLRKDDNPHYMPSRKDFHSSFILATMDLLI</sequence>
<dbReference type="InterPro" id="IPR036047">
    <property type="entry name" value="F-box-like_dom_sf"/>
</dbReference>
<protein>
    <recommendedName>
        <fullName evidence="2">F-box domain-containing protein</fullName>
    </recommendedName>
</protein>
<dbReference type="SUPFAM" id="SSF81383">
    <property type="entry name" value="F-box domain"/>
    <property type="match status" value="1"/>
</dbReference>
<dbReference type="PROSITE" id="PS50181">
    <property type="entry name" value="FBOX"/>
    <property type="match status" value="1"/>
</dbReference>
<gene>
    <name evidence="3" type="ORF">DID88_003316</name>
</gene>
<dbReference type="OrthoDB" id="5359231at2759"/>
<accession>A0A395IWN5</accession>
<evidence type="ECO:0000313" key="4">
    <source>
        <dbReference type="Proteomes" id="UP000249056"/>
    </source>
</evidence>
<dbReference type="EMBL" id="QKRW01000016">
    <property type="protein sequence ID" value="RAL64128.1"/>
    <property type="molecule type" value="Genomic_DNA"/>
</dbReference>
<name>A0A395IWN5_9HELO</name>
<evidence type="ECO:0000313" key="3">
    <source>
        <dbReference type="EMBL" id="RAL64128.1"/>
    </source>
</evidence>
<dbReference type="InterPro" id="IPR001810">
    <property type="entry name" value="F-box_dom"/>
</dbReference>
<reference evidence="3 4" key="1">
    <citation type="submission" date="2018-06" db="EMBL/GenBank/DDBJ databases">
        <title>Genome Sequence of the Brown Rot Fungal Pathogen Monilinia fructigena.</title>
        <authorList>
            <person name="Landi L."/>
            <person name="De Miccolis Angelini R.M."/>
            <person name="Pollastro S."/>
            <person name="Abate D."/>
            <person name="Faretra F."/>
            <person name="Romanazzi G."/>
        </authorList>
    </citation>
    <scope>NUCLEOTIDE SEQUENCE [LARGE SCALE GENOMIC DNA]</scope>
    <source>
        <strain evidence="3 4">Mfrg269</strain>
    </source>
</reference>
<feature type="compositionally biased region" description="Polar residues" evidence="1">
    <location>
        <begin position="402"/>
        <end position="414"/>
    </location>
</feature>
<dbReference type="AlphaFoldDB" id="A0A395IWN5"/>